<dbReference type="Pfam" id="PF02826">
    <property type="entry name" value="2-Hacid_dh_C"/>
    <property type="match status" value="1"/>
</dbReference>
<dbReference type="GO" id="GO:0030267">
    <property type="term" value="F:glyoxylate reductase (NADPH) activity"/>
    <property type="evidence" value="ECO:0007669"/>
    <property type="project" value="TreeGrafter"/>
</dbReference>
<dbReference type="SUPFAM" id="SSF52283">
    <property type="entry name" value="Formate/glycerate dehydrogenase catalytic domain-like"/>
    <property type="match status" value="1"/>
</dbReference>
<dbReference type="GO" id="GO:0016618">
    <property type="term" value="F:hydroxypyruvate reductase [NAD(P)H] activity"/>
    <property type="evidence" value="ECO:0007669"/>
    <property type="project" value="TreeGrafter"/>
</dbReference>
<dbReference type="InterPro" id="IPR036291">
    <property type="entry name" value="NAD(P)-bd_dom_sf"/>
</dbReference>
<evidence type="ECO:0000313" key="7">
    <source>
        <dbReference type="Proteomes" id="UP000094565"/>
    </source>
</evidence>
<keyword evidence="2" id="KW-0520">NAD</keyword>
<comment type="similarity">
    <text evidence="3">Belongs to the D-isomer specific 2-hydroxyacid dehydrogenase family.</text>
</comment>
<dbReference type="InterPro" id="IPR006140">
    <property type="entry name" value="D-isomer_DH_NAD-bd"/>
</dbReference>
<accession>A0A1B2JCQ0</accession>
<keyword evidence="7" id="KW-1185">Reference proteome</keyword>
<evidence type="ECO:0000259" key="5">
    <source>
        <dbReference type="Pfam" id="PF02826"/>
    </source>
</evidence>
<dbReference type="GO" id="GO:0051287">
    <property type="term" value="F:NAD binding"/>
    <property type="evidence" value="ECO:0007669"/>
    <property type="project" value="InterPro"/>
</dbReference>
<evidence type="ECO:0000313" key="6">
    <source>
        <dbReference type="EMBL" id="ANZ75782.1"/>
    </source>
</evidence>
<gene>
    <name evidence="6" type="primary">YGL185C</name>
    <name evidence="6" type="ORF">ATY40_BA7502825</name>
</gene>
<name>A0A1B2JCQ0_PICPA</name>
<dbReference type="InterPro" id="IPR006139">
    <property type="entry name" value="D-isomer_2_OHA_DH_cat_dom"/>
</dbReference>
<feature type="domain" description="D-isomer specific 2-hydroxyacid dehydrogenase NAD-binding" evidence="5">
    <location>
        <begin position="183"/>
        <end position="332"/>
    </location>
</feature>
<organism evidence="6 7">
    <name type="scientific">Komagataella pastoris</name>
    <name type="common">Yeast</name>
    <name type="synonym">Pichia pastoris</name>
    <dbReference type="NCBI Taxonomy" id="4922"/>
    <lineage>
        <taxon>Eukaryota</taxon>
        <taxon>Fungi</taxon>
        <taxon>Dikarya</taxon>
        <taxon>Ascomycota</taxon>
        <taxon>Saccharomycotina</taxon>
        <taxon>Pichiomycetes</taxon>
        <taxon>Pichiales</taxon>
        <taxon>Pichiaceae</taxon>
        <taxon>Komagataella</taxon>
    </lineage>
</organism>
<protein>
    <submittedName>
        <fullName evidence="6">BA75_02825T0</fullName>
    </submittedName>
</protein>
<evidence type="ECO:0000256" key="2">
    <source>
        <dbReference type="ARBA" id="ARBA00023027"/>
    </source>
</evidence>
<evidence type="ECO:0000256" key="1">
    <source>
        <dbReference type="ARBA" id="ARBA00023002"/>
    </source>
</evidence>
<sequence length="365" mass="40354">MSKPQVLFIGEPNRDLPEFHEFSAQFECIHYKITSKETLLEDLRGKLSKVVAVYGSWLGFHPVGGLTEDIVQALPDSLKLVTSCSVGLDGWGSEQLAKRGIKLYNCPSLGAEQVADLVLYHTLQSFRYFKVFEDTFRECGHTVKTRSLLQNASLDKRTGKVVLNSDDSSEYAFGHTLGDSLPILTPFGKNAVIVGFGSIGSRIAKRLHAIGMNISYVKRTRLSSEQEAQLLFPVKYYASLKEAAPVADLVVLSLPGTSETENLYNREIIDLLPHRSRVINVGRGTIVNEDDLLAGLRSGQLSFAGLDVYAKEPAVSKELIERQDVILTPHIGSSTVENFNDTSIFCLRNIRDVILHGKEGLSRVN</sequence>
<dbReference type="AlphaFoldDB" id="A0A1B2JCQ0"/>
<dbReference type="OrthoDB" id="298012at2759"/>
<dbReference type="EMBL" id="CP014585">
    <property type="protein sequence ID" value="ANZ75782.1"/>
    <property type="molecule type" value="Genomic_DNA"/>
</dbReference>
<dbReference type="Gene3D" id="3.40.50.720">
    <property type="entry name" value="NAD(P)-binding Rossmann-like Domain"/>
    <property type="match status" value="2"/>
</dbReference>
<dbReference type="PANTHER" id="PTHR10996">
    <property type="entry name" value="2-HYDROXYACID DEHYDROGENASE-RELATED"/>
    <property type="match status" value="1"/>
</dbReference>
<evidence type="ECO:0000259" key="4">
    <source>
        <dbReference type="Pfam" id="PF00389"/>
    </source>
</evidence>
<dbReference type="SUPFAM" id="SSF51735">
    <property type="entry name" value="NAD(P)-binding Rossmann-fold domains"/>
    <property type="match status" value="1"/>
</dbReference>
<proteinExistence type="inferred from homology"/>
<dbReference type="GO" id="GO:0005829">
    <property type="term" value="C:cytosol"/>
    <property type="evidence" value="ECO:0007669"/>
    <property type="project" value="TreeGrafter"/>
</dbReference>
<evidence type="ECO:0000256" key="3">
    <source>
        <dbReference type="RuleBase" id="RU003719"/>
    </source>
</evidence>
<dbReference type="Pfam" id="PF00389">
    <property type="entry name" value="2-Hacid_dh"/>
    <property type="match status" value="1"/>
</dbReference>
<reference evidence="6 7" key="1">
    <citation type="submission" date="2016-02" db="EMBL/GenBank/DDBJ databases">
        <title>Comparative genomic and transcriptomic foundation for Pichia pastoris.</title>
        <authorList>
            <person name="Love K.R."/>
            <person name="Shah K.A."/>
            <person name="Whittaker C.A."/>
            <person name="Wu J."/>
            <person name="Bartlett M.C."/>
            <person name="Ma D."/>
            <person name="Leeson R.L."/>
            <person name="Priest M."/>
            <person name="Young S.K."/>
            <person name="Love J.C."/>
        </authorList>
    </citation>
    <scope>NUCLEOTIDE SEQUENCE [LARGE SCALE GENOMIC DNA]</scope>
    <source>
        <strain evidence="6 7">ATCC 28485</strain>
    </source>
</reference>
<dbReference type="PANTHER" id="PTHR10996:SF178">
    <property type="entry name" value="2-HYDROXYACID DEHYDROGENASE YGL185C-RELATED"/>
    <property type="match status" value="1"/>
</dbReference>
<dbReference type="InterPro" id="IPR050223">
    <property type="entry name" value="D-isomer_2-hydroxyacid_DH"/>
</dbReference>
<feature type="domain" description="D-isomer specific 2-hydroxyacid dehydrogenase catalytic" evidence="4">
    <location>
        <begin position="26"/>
        <end position="363"/>
    </location>
</feature>
<dbReference type="Proteomes" id="UP000094565">
    <property type="component" value="Chromosome 2"/>
</dbReference>
<keyword evidence="1 3" id="KW-0560">Oxidoreductase</keyword>